<name>A0A9W4WHG7_9PEZI</name>
<feature type="compositionally biased region" description="Polar residues" evidence="1">
    <location>
        <begin position="165"/>
        <end position="176"/>
    </location>
</feature>
<evidence type="ECO:0000256" key="1">
    <source>
        <dbReference type="SAM" id="MobiDB-lite"/>
    </source>
</evidence>
<gene>
    <name evidence="2" type="ORF">CGXH109_LOCUS116897</name>
</gene>
<evidence type="ECO:0000313" key="2">
    <source>
        <dbReference type="EMBL" id="CAI0652439.1"/>
    </source>
</evidence>
<feature type="compositionally biased region" description="Basic and acidic residues" evidence="1">
    <location>
        <begin position="115"/>
        <end position="136"/>
    </location>
</feature>
<sequence length="428" mass="46650">MPPSPLSSGDNAAEGSTLSRRPALPSSLSSSSSSSSSQPLAQHQLHSKQAQATNPTDNKNTLASTSQAHTAAQHASKQTCPAHNPILVSPQTNTHPQNPPAAPQNRPHNRYSKSHARDVASSDKTDDTDNTDHKNDDEDVKDLNCNISRDDTPDSLAEISAEDYSGSQDDANNQKPRSSEARPHTSRSAPSMDKVEAIVKSLVTRSVKQCVALLQAWRAASTSSTLHLPPYKNHIVLYHNTQQAKYHEALARYQTRLAHIQLSRRFKKPGPNSAAIYQSRSDIQSLTYKVLSINPSSANTKSRAYYLQKADISRYLYTSRILNIVSSNSLNFLPALPPSKLGLTLSDSQDLARQLISLTSEEAEDDRSSAVKQLAAFSQLFARVIQGEQADPLFRLNVKSITHLASIAEAPQPPRPPISGPERIATHA</sequence>
<protein>
    <submittedName>
        <fullName evidence="2">Uncharacterized protein</fullName>
    </submittedName>
</protein>
<feature type="compositionally biased region" description="Low complexity" evidence="1">
    <location>
        <begin position="18"/>
        <end position="44"/>
    </location>
</feature>
<feature type="region of interest" description="Disordered" evidence="1">
    <location>
        <begin position="1"/>
        <end position="193"/>
    </location>
</feature>
<dbReference type="EMBL" id="CAMGZC010001339">
    <property type="protein sequence ID" value="CAI0652439.1"/>
    <property type="molecule type" value="Genomic_DNA"/>
</dbReference>
<dbReference type="Proteomes" id="UP001152533">
    <property type="component" value="Unassembled WGS sequence"/>
</dbReference>
<comment type="caution">
    <text evidence="2">The sequence shown here is derived from an EMBL/GenBank/DDBJ whole genome shotgun (WGS) entry which is preliminary data.</text>
</comment>
<proteinExistence type="predicted"/>
<keyword evidence="3" id="KW-1185">Reference proteome</keyword>
<accession>A0A9W4WHG7</accession>
<dbReference type="AlphaFoldDB" id="A0A9W4WHG7"/>
<feature type="region of interest" description="Disordered" evidence="1">
    <location>
        <begin position="407"/>
        <end position="428"/>
    </location>
</feature>
<feature type="compositionally biased region" description="Polar residues" evidence="1">
    <location>
        <begin position="1"/>
        <end position="17"/>
    </location>
</feature>
<organism evidence="2 3">
    <name type="scientific">Colletotrichum noveboracense</name>
    <dbReference type="NCBI Taxonomy" id="2664923"/>
    <lineage>
        <taxon>Eukaryota</taxon>
        <taxon>Fungi</taxon>
        <taxon>Dikarya</taxon>
        <taxon>Ascomycota</taxon>
        <taxon>Pezizomycotina</taxon>
        <taxon>Sordariomycetes</taxon>
        <taxon>Hypocreomycetidae</taxon>
        <taxon>Glomerellales</taxon>
        <taxon>Glomerellaceae</taxon>
        <taxon>Colletotrichum</taxon>
        <taxon>Colletotrichum gloeosporioides species complex</taxon>
    </lineage>
</organism>
<evidence type="ECO:0000313" key="3">
    <source>
        <dbReference type="Proteomes" id="UP001152533"/>
    </source>
</evidence>
<feature type="compositionally biased region" description="Polar residues" evidence="1">
    <location>
        <begin position="48"/>
        <end position="81"/>
    </location>
</feature>
<reference evidence="2" key="1">
    <citation type="submission" date="2022-08" db="EMBL/GenBank/DDBJ databases">
        <authorList>
            <person name="Giroux E."/>
            <person name="Giroux E."/>
        </authorList>
    </citation>
    <scope>NUCLEOTIDE SEQUENCE</scope>
    <source>
        <strain evidence="2">H1091258</strain>
    </source>
</reference>